<evidence type="ECO:0000313" key="1">
    <source>
        <dbReference type="EMBL" id="RDS90389.1"/>
    </source>
</evidence>
<proteinExistence type="predicted"/>
<dbReference type="RefSeq" id="WP_092486102.1">
    <property type="nucleotide sequence ID" value="NZ_QRBA01000007.1"/>
</dbReference>
<protein>
    <submittedName>
        <fullName evidence="1">DUF1203 domain-containing protein</fullName>
    </submittedName>
</protein>
<evidence type="ECO:0000313" key="2">
    <source>
        <dbReference type="Proteomes" id="UP000255541"/>
    </source>
</evidence>
<name>A0A7Z6MWN4_PSEFL</name>
<organism evidence="1 2">
    <name type="scientific">Pseudomonas fluorescens</name>
    <dbReference type="NCBI Taxonomy" id="294"/>
    <lineage>
        <taxon>Bacteria</taxon>
        <taxon>Pseudomonadati</taxon>
        <taxon>Pseudomonadota</taxon>
        <taxon>Gammaproteobacteria</taxon>
        <taxon>Pseudomonadales</taxon>
        <taxon>Pseudomonadaceae</taxon>
        <taxon>Pseudomonas</taxon>
    </lineage>
</organism>
<dbReference type="AlphaFoldDB" id="A0A7Z6MWN4"/>
<dbReference type="PIRSF" id="PIRSF034110">
    <property type="entry name" value="DUF1203"/>
    <property type="match status" value="1"/>
</dbReference>
<dbReference type="Pfam" id="PF06718">
    <property type="entry name" value="DUF1203"/>
    <property type="match status" value="1"/>
</dbReference>
<gene>
    <name evidence="1" type="ORF">DL347_13265</name>
</gene>
<reference evidence="1 2" key="1">
    <citation type="submission" date="2018-07" db="EMBL/GenBank/DDBJ databases">
        <title>Draft Genome Sequence of Pseudomonas fluorescens AHK-1 associated with canker disease of kiwifruit.</title>
        <authorList>
            <person name="Wu Z."/>
        </authorList>
    </citation>
    <scope>NUCLEOTIDE SEQUENCE [LARGE SCALE GENOMIC DNA]</scope>
    <source>
        <strain evidence="1 2">AHK-1</strain>
    </source>
</reference>
<comment type="caution">
    <text evidence="1">The sequence shown here is derived from an EMBL/GenBank/DDBJ whole genome shotgun (WGS) entry which is preliminary data.</text>
</comment>
<dbReference type="EMBL" id="QRBA01000007">
    <property type="protein sequence ID" value="RDS90389.1"/>
    <property type="molecule type" value="Genomic_DNA"/>
</dbReference>
<dbReference type="Proteomes" id="UP000255541">
    <property type="component" value="Unassembled WGS sequence"/>
</dbReference>
<dbReference type="InterPro" id="IPR009593">
    <property type="entry name" value="DUF1203"/>
</dbReference>
<sequence>MNFRITGLAPDPFLSVFGLPDDELAARGIKRYRVDRHPGFPDRIEMKDVQVGQSVLLLNHVSQPAHSPYRASHAIFIREGATQAYDAVNQVPEVMRIRLLSLRAFSEEGMMVDADVVEGQVIEPLIERMLANPEVSYIHVHNARQGCYSGRIDRVPA</sequence>
<accession>A0A7Z6MWN4</accession>